<proteinExistence type="predicted"/>
<sequence length="292" mass="33166">MAVPYPGTEAKPRSQNDDHLAGLATRYIEQNLDQTVGWDEVRRHIEVQYGKTSAESARGLLLAVLDLEWTGAMQYDGDRFRRPGLPTDAKVAPLQEVADAVLALGWPRPKDGKRSRTIHECYLELGGRYRHCDVYWAMHGVLKGKRLACHRAYWSVLGDAAILADETLSVAKRAELEQIVEAELCDRYVASLPHHVEREYPLDNRRADIFDRKRQLIIEAKAYKDDVVALGAITQAMLYRTIANRDAEIVDRVAVLLPGEPSKLARQVARTHELDVDVIWWDGNTFRHEAFE</sequence>
<evidence type="ECO:0000313" key="2">
    <source>
        <dbReference type="Proteomes" id="UP000663937"/>
    </source>
</evidence>
<dbReference type="KEGG" id="psic:J4E96_14450"/>
<protein>
    <submittedName>
        <fullName evidence="1">Uncharacterized protein</fullName>
    </submittedName>
</protein>
<name>A0A8A4ZDD4_9MICO</name>
<dbReference type="EMBL" id="CP071868">
    <property type="protein sequence ID" value="QTE28556.1"/>
    <property type="molecule type" value="Genomic_DNA"/>
</dbReference>
<gene>
    <name evidence="1" type="ORF">J4E96_14450</name>
</gene>
<reference evidence="1" key="1">
    <citation type="submission" date="2021-03" db="EMBL/GenBank/DDBJ databases">
        <title>Pengzhenrongella sicca gen. nov., sp. nov., a new member of suborder Micrococcineae isolated from High-Arctic tundra soil.</title>
        <authorList>
            <person name="Peng F."/>
        </authorList>
    </citation>
    <scope>NUCLEOTIDE SEQUENCE</scope>
    <source>
        <strain evidence="1">LRZ-2</strain>
    </source>
</reference>
<dbReference type="RefSeq" id="WP_227422792.1">
    <property type="nucleotide sequence ID" value="NZ_CP071868.1"/>
</dbReference>
<organism evidence="1 2">
    <name type="scientific">Pengzhenrongella sicca</name>
    <dbReference type="NCBI Taxonomy" id="2819238"/>
    <lineage>
        <taxon>Bacteria</taxon>
        <taxon>Bacillati</taxon>
        <taxon>Actinomycetota</taxon>
        <taxon>Actinomycetes</taxon>
        <taxon>Micrococcales</taxon>
        <taxon>Pengzhenrongella</taxon>
    </lineage>
</organism>
<accession>A0A8A4ZDD4</accession>
<dbReference type="Proteomes" id="UP000663937">
    <property type="component" value="Chromosome"/>
</dbReference>
<evidence type="ECO:0000313" key="1">
    <source>
        <dbReference type="EMBL" id="QTE28556.1"/>
    </source>
</evidence>
<keyword evidence="2" id="KW-1185">Reference proteome</keyword>
<dbReference type="AlphaFoldDB" id="A0A8A4ZDD4"/>